<dbReference type="EMBL" id="GL945482">
    <property type="protein sequence ID" value="EGN97193.1"/>
    <property type="molecule type" value="Genomic_DNA"/>
</dbReference>
<dbReference type="HOGENOM" id="CLU_3125976_0_0_1"/>
<keyword evidence="2" id="KW-1185">Reference proteome</keyword>
<evidence type="ECO:0000313" key="2">
    <source>
        <dbReference type="Proteomes" id="UP000008063"/>
    </source>
</evidence>
<organism evidence="2">
    <name type="scientific">Serpula lacrymans var. lacrymans (strain S7.3)</name>
    <name type="common">Dry rot fungus</name>
    <dbReference type="NCBI Taxonomy" id="936435"/>
    <lineage>
        <taxon>Eukaryota</taxon>
        <taxon>Fungi</taxon>
        <taxon>Dikarya</taxon>
        <taxon>Basidiomycota</taxon>
        <taxon>Agaricomycotina</taxon>
        <taxon>Agaricomycetes</taxon>
        <taxon>Agaricomycetidae</taxon>
        <taxon>Boletales</taxon>
        <taxon>Coniophorineae</taxon>
        <taxon>Serpulaceae</taxon>
        <taxon>Serpula</taxon>
    </lineage>
</organism>
<dbReference type="AlphaFoldDB" id="F8Q1Y2"/>
<proteinExistence type="predicted"/>
<gene>
    <name evidence="1" type="ORF">SERLA73DRAFT_139321</name>
</gene>
<protein>
    <submittedName>
        <fullName evidence="1">Uncharacterized protein</fullName>
    </submittedName>
</protein>
<dbReference type="InParanoid" id="F8Q1Y2"/>
<reference evidence="2" key="1">
    <citation type="journal article" date="2011" name="Science">
        <title>The plant cell wall-decomposing machinery underlies the functional diversity of forest fungi.</title>
        <authorList>
            <person name="Eastwood D.C."/>
            <person name="Floudas D."/>
            <person name="Binder M."/>
            <person name="Majcherczyk A."/>
            <person name="Schneider P."/>
            <person name="Aerts A."/>
            <person name="Asiegbu F.O."/>
            <person name="Baker S.E."/>
            <person name="Barry K."/>
            <person name="Bendiksby M."/>
            <person name="Blumentritt M."/>
            <person name="Coutinho P.M."/>
            <person name="Cullen D."/>
            <person name="de Vries R.P."/>
            <person name="Gathman A."/>
            <person name="Goodell B."/>
            <person name="Henrissat B."/>
            <person name="Ihrmark K."/>
            <person name="Kauserud H."/>
            <person name="Kohler A."/>
            <person name="LaButti K."/>
            <person name="Lapidus A."/>
            <person name="Lavin J.L."/>
            <person name="Lee Y.-H."/>
            <person name="Lindquist E."/>
            <person name="Lilly W."/>
            <person name="Lucas S."/>
            <person name="Morin E."/>
            <person name="Murat C."/>
            <person name="Oguiza J.A."/>
            <person name="Park J."/>
            <person name="Pisabarro A.G."/>
            <person name="Riley R."/>
            <person name="Rosling A."/>
            <person name="Salamov A."/>
            <person name="Schmidt O."/>
            <person name="Schmutz J."/>
            <person name="Skrede I."/>
            <person name="Stenlid J."/>
            <person name="Wiebenga A."/>
            <person name="Xie X."/>
            <person name="Kuees U."/>
            <person name="Hibbett D.S."/>
            <person name="Hoffmeister D."/>
            <person name="Hoegberg N."/>
            <person name="Martin F."/>
            <person name="Grigoriev I.V."/>
            <person name="Watkinson S.C."/>
        </authorList>
    </citation>
    <scope>NUCLEOTIDE SEQUENCE [LARGE SCALE GENOMIC DNA]</scope>
    <source>
        <strain evidence="2">strain S7.3</strain>
    </source>
</reference>
<evidence type="ECO:0000313" key="1">
    <source>
        <dbReference type="EMBL" id="EGN97193.1"/>
    </source>
</evidence>
<dbReference type="Proteomes" id="UP000008063">
    <property type="component" value="Unassembled WGS sequence"/>
</dbReference>
<accession>F8Q1Y2</accession>
<sequence length="50" mass="5669">MDAKLQTTVPSCWATYSLRSLWEPSALQETSSTPRWYGLIYVILLGALLH</sequence>
<name>F8Q1Y2_SERL3</name>